<evidence type="ECO:0000313" key="3">
    <source>
        <dbReference type="Proteomes" id="UP001162131"/>
    </source>
</evidence>
<organism evidence="2 3">
    <name type="scientific">Blepharisma stoltei</name>
    <dbReference type="NCBI Taxonomy" id="1481888"/>
    <lineage>
        <taxon>Eukaryota</taxon>
        <taxon>Sar</taxon>
        <taxon>Alveolata</taxon>
        <taxon>Ciliophora</taxon>
        <taxon>Postciliodesmatophora</taxon>
        <taxon>Heterotrichea</taxon>
        <taxon>Heterotrichida</taxon>
        <taxon>Blepharismidae</taxon>
        <taxon>Blepharisma</taxon>
    </lineage>
</organism>
<accession>A0AAU9J0T7</accession>
<keyword evidence="3" id="KW-1185">Reference proteome</keyword>
<feature type="compositionally biased region" description="Polar residues" evidence="1">
    <location>
        <begin position="60"/>
        <end position="70"/>
    </location>
</feature>
<comment type="caution">
    <text evidence="2">The sequence shown here is derived from an EMBL/GenBank/DDBJ whole genome shotgun (WGS) entry which is preliminary data.</text>
</comment>
<proteinExistence type="predicted"/>
<evidence type="ECO:0008006" key="4">
    <source>
        <dbReference type="Google" id="ProtNLM"/>
    </source>
</evidence>
<reference evidence="2" key="1">
    <citation type="submission" date="2021-09" db="EMBL/GenBank/DDBJ databases">
        <authorList>
            <consortium name="AG Swart"/>
            <person name="Singh M."/>
            <person name="Singh A."/>
            <person name="Seah K."/>
            <person name="Emmerich C."/>
        </authorList>
    </citation>
    <scope>NUCLEOTIDE SEQUENCE</scope>
    <source>
        <strain evidence="2">ATCC30299</strain>
    </source>
</reference>
<dbReference type="EMBL" id="CAJZBQ010000022">
    <property type="protein sequence ID" value="CAG9319350.1"/>
    <property type="molecule type" value="Genomic_DNA"/>
</dbReference>
<evidence type="ECO:0000313" key="2">
    <source>
        <dbReference type="EMBL" id="CAG9319350.1"/>
    </source>
</evidence>
<sequence length="129" mass="14348">MEYVEWVNEACQAFEDALNQGNVETANYMASQLMQYDAKIQVALDLTSPPPISVIPSTPNYNQKPAQNQAPRGPIYTKANSQQRSINSIDKANLKEQLVSMGYSPIIAQQAAKRFCNIEDALNCLSNKH</sequence>
<feature type="region of interest" description="Disordered" evidence="1">
    <location>
        <begin position="54"/>
        <end position="74"/>
    </location>
</feature>
<name>A0AAU9J0T7_9CILI</name>
<protein>
    <recommendedName>
        <fullName evidence="4">UBA domain-containing protein</fullName>
    </recommendedName>
</protein>
<dbReference type="AlphaFoldDB" id="A0AAU9J0T7"/>
<dbReference type="Proteomes" id="UP001162131">
    <property type="component" value="Unassembled WGS sequence"/>
</dbReference>
<evidence type="ECO:0000256" key="1">
    <source>
        <dbReference type="SAM" id="MobiDB-lite"/>
    </source>
</evidence>
<gene>
    <name evidence="2" type="ORF">BSTOLATCC_MIC23558</name>
</gene>